<feature type="region of interest" description="Disordered" evidence="1">
    <location>
        <begin position="1"/>
        <end position="28"/>
    </location>
</feature>
<feature type="compositionally biased region" description="Basic and acidic residues" evidence="1">
    <location>
        <begin position="15"/>
        <end position="28"/>
    </location>
</feature>
<dbReference type="InterPro" id="IPR004147">
    <property type="entry name" value="ABC1_dom"/>
</dbReference>
<feature type="compositionally biased region" description="Low complexity" evidence="1">
    <location>
        <begin position="781"/>
        <end position="792"/>
    </location>
</feature>
<dbReference type="Pfam" id="PF00144">
    <property type="entry name" value="Beta-lactamase"/>
    <property type="match status" value="1"/>
</dbReference>
<dbReference type="CDD" id="cd05121">
    <property type="entry name" value="ABC1_ADCK3-like"/>
    <property type="match status" value="1"/>
</dbReference>
<dbReference type="Proteomes" id="UP000002173">
    <property type="component" value="Chromosome 3"/>
</dbReference>
<comment type="caution">
    <text evidence="4">The sequence shown here is derived from an EMBL/GenBank/DDBJ whole genome shotgun (WGS) entry which is preliminary data.</text>
</comment>
<dbReference type="InterPro" id="IPR051130">
    <property type="entry name" value="Mito_struct-func_regulator"/>
</dbReference>
<evidence type="ECO:0000259" key="3">
    <source>
        <dbReference type="Pfam" id="PF03109"/>
    </source>
</evidence>
<accession>A7ANN9</accession>
<dbReference type="STRING" id="5865.A7ANN9"/>
<dbReference type="InterPro" id="IPR012338">
    <property type="entry name" value="Beta-lactam/transpept-like"/>
</dbReference>
<evidence type="ECO:0000256" key="1">
    <source>
        <dbReference type="SAM" id="MobiDB-lite"/>
    </source>
</evidence>
<sequence>MATNDDKYTGSNRVVRTESVKSDNGDNGRTHFQRSMDVVLAISNLTFEWNRKLFMGSFVSTGHKKQYWKDSHHDMAQLIVEKIRNLKGCWVKVGQILSTKPGLLPKCYVDAFSQLHDQVGHSDFAEVIDIIEEEIGYMDEVFNNFDSIPLASASIAQVHKAKLHDGNPVAIKVQHKCSERNMRNDLEILKMILFVAQSVGHYKRMFASIDDYTAAAMKEVDFTSEADNCKRAAIDAKVSGIPICIPKIFDRYCSRRVVTMELFELYKMTDASFYEKHNIDPWVVVYDIHDFAIFQILSVGHFHGDPHPGNLLLTQNNDDGKFYPVLIDWGMTQSLTTKQRVGLCNLNLALCMADTIGCFTGFVEAGFDMTTHETLCYEQFLESLVNIFASDFNKVMDFCDEEGSMKSMNDTSAPGELHHNGLFIREFITNAPNFFPILLKVISEYRNYAIVLQTQVPFMQILYKNAGNALYNMYSSPLSHILSSEASKAVFMRKIRRLKQLLANDCVDVTETQLLKHLFSRFNGGEKHNSKLTGTAAFRKPVSVLESRISGLLHYIAKDSSLIVAAQVVVIQGNNVDVDLSYGFMGQYECRPINSTALFQISNLMNGLVATAVLHLIGNSDMDIDDPIAKYWPEFGQNGKKSITIRSVLNHSSGLLLPYPRILMIENIDYDTMVRDIAQCEFHKEVMDQTQYGYLYFGWIMAELIRRVSGKSIEEYILMMAASIKVPMKQLIFPCIDGGVAAYMQHSNDENANPDDAVPDAANQTINATHDSGDPVPRVEATSSAHASTDTSYDLPRRSNSFVPTGGPPARNTEGSRSLDSEGVILDITFDRPQCNGDFGALGLSNNISLNNGGFNEHYSDQRLSLESALTYESHIKAKAKSLVMATNADDSSLSMETMTIDGRTIESKRVLLPAAQPEELTSCERTETVSTCSLEQPDTDCTLAEPDTSALDVTDLLISQEEFEALPDTPTTMPSPSINISKAKRMPSELQRGFVKRFLASFENVVDKETHDDSTDICLCGINSEDDEQFYNRCFSPSERCPLATRLVRASRLPYTDLDDIDFTQAEKILNPIRDIGTKKRYHPILVSEEHVISNDDELADLDLVSDDIVVTRTRLRKFIMKRPVRDADYHYCNYDVINHRCIITDCLTMDYPSMYSKSIPCLNGRASAMALAMFYKGILDNSLVSRELVAEALSTVSLDCSVLTKMLTALYTPVWGLGYQLFYMRRRCDDKALVGLGCVDISGSLNLVVPDIELVVTILFSCGTGYDPGSLWPGSALYQC</sequence>
<dbReference type="SUPFAM" id="SSF56112">
    <property type="entry name" value="Protein kinase-like (PK-like)"/>
    <property type="match status" value="1"/>
</dbReference>
<dbReference type="PANTHER" id="PTHR43173:SF3">
    <property type="entry name" value="ABC1 FAMILY PROTEIN"/>
    <property type="match status" value="1"/>
</dbReference>
<feature type="domain" description="Beta-lactamase-related" evidence="2">
    <location>
        <begin position="563"/>
        <end position="717"/>
    </location>
</feature>
<feature type="compositionally biased region" description="Low complexity" evidence="1">
    <location>
        <begin position="750"/>
        <end position="763"/>
    </location>
</feature>
<evidence type="ECO:0000313" key="5">
    <source>
        <dbReference type="Proteomes" id="UP000002173"/>
    </source>
</evidence>
<dbReference type="SUPFAM" id="SSF56601">
    <property type="entry name" value="beta-lactamase/transpeptidase-like"/>
    <property type="match status" value="2"/>
</dbReference>
<name>A7ANN9_BABBO</name>
<organism evidence="4 5">
    <name type="scientific">Babesia bovis</name>
    <dbReference type="NCBI Taxonomy" id="5865"/>
    <lineage>
        <taxon>Eukaryota</taxon>
        <taxon>Sar</taxon>
        <taxon>Alveolata</taxon>
        <taxon>Apicomplexa</taxon>
        <taxon>Aconoidasida</taxon>
        <taxon>Piroplasmida</taxon>
        <taxon>Babesiidae</taxon>
        <taxon>Babesia</taxon>
    </lineage>
</organism>
<dbReference type="Gene3D" id="3.40.710.10">
    <property type="entry name" value="DD-peptidase/beta-lactamase superfamily"/>
    <property type="match status" value="1"/>
</dbReference>
<gene>
    <name evidence="4" type="ORF">BBOV_III006120</name>
</gene>
<dbReference type="VEuPathDB" id="PiroplasmaDB:BBOV_III006120"/>
<dbReference type="PANTHER" id="PTHR43173">
    <property type="entry name" value="ABC1 FAMILY PROTEIN"/>
    <property type="match status" value="1"/>
</dbReference>
<protein>
    <submittedName>
        <fullName evidence="4">Beta-lactamase family protein</fullName>
    </submittedName>
</protein>
<dbReference type="OMA" id="LKGCWVK"/>
<evidence type="ECO:0000259" key="2">
    <source>
        <dbReference type="Pfam" id="PF00144"/>
    </source>
</evidence>
<dbReference type="eggNOG" id="KOG1235">
    <property type="taxonomic scope" value="Eukaryota"/>
</dbReference>
<feature type="domain" description="ABC1 atypical kinase-like" evidence="3">
    <location>
        <begin position="114"/>
        <end position="355"/>
    </location>
</feature>
<dbReference type="InterPro" id="IPR001466">
    <property type="entry name" value="Beta-lactam-related"/>
</dbReference>
<evidence type="ECO:0000313" key="4">
    <source>
        <dbReference type="EMBL" id="EDO08173.1"/>
    </source>
</evidence>
<keyword evidence="5" id="KW-1185">Reference proteome</keyword>
<feature type="region of interest" description="Disordered" evidence="1">
    <location>
        <begin position="747"/>
        <end position="818"/>
    </location>
</feature>
<dbReference type="InterPro" id="IPR011009">
    <property type="entry name" value="Kinase-like_dom_sf"/>
</dbReference>
<dbReference type="Pfam" id="PF03109">
    <property type="entry name" value="ABC1"/>
    <property type="match status" value="1"/>
</dbReference>
<proteinExistence type="predicted"/>
<dbReference type="InParanoid" id="A7ANN9"/>
<reference evidence="4 5" key="1">
    <citation type="journal article" date="2007" name="PLoS Pathog.">
        <title>Genome sequence of Babesia bovis and comparative analysis of apicomplexan hemoprotozoa.</title>
        <authorList>
            <person name="Brayton K.A."/>
            <person name="Lau A.O.T."/>
            <person name="Herndon D.R."/>
            <person name="Hannick L."/>
            <person name="Kappmeyer L.S."/>
            <person name="Berens S.J."/>
            <person name="Bidwell S.L."/>
            <person name="Brown W.C."/>
            <person name="Crabtree J."/>
            <person name="Fadrosh D."/>
            <person name="Feldblum T."/>
            <person name="Forberger H.A."/>
            <person name="Haas B.J."/>
            <person name="Howell J.M."/>
            <person name="Khouri H."/>
            <person name="Koo H."/>
            <person name="Mann D.J."/>
            <person name="Norimine J."/>
            <person name="Paulsen I.T."/>
            <person name="Radune D."/>
            <person name="Ren Q."/>
            <person name="Smith R.K. Jr."/>
            <person name="Suarez C.E."/>
            <person name="White O."/>
            <person name="Wortman J.R."/>
            <person name="Knowles D.P. Jr."/>
            <person name="McElwain T.F."/>
            <person name="Nene V.M."/>
        </authorList>
    </citation>
    <scope>NUCLEOTIDE SEQUENCE [LARGE SCALE GENOMIC DNA]</scope>
    <source>
        <strain evidence="4">T2Bo</strain>
    </source>
</reference>
<dbReference type="EMBL" id="AAXT01000001">
    <property type="protein sequence ID" value="EDO08173.1"/>
    <property type="molecule type" value="Genomic_DNA"/>
</dbReference>